<gene>
    <name evidence="7" type="ORF">SAMN04488524_1220</name>
</gene>
<feature type="chain" id="PRO_5013139671" evidence="5">
    <location>
        <begin position="22"/>
        <end position="363"/>
    </location>
</feature>
<evidence type="ECO:0000256" key="3">
    <source>
        <dbReference type="ARBA" id="ARBA00023157"/>
    </source>
</evidence>
<feature type="domain" description="Thioredoxin" evidence="6">
    <location>
        <begin position="224"/>
        <end position="363"/>
    </location>
</feature>
<dbReference type="Pfam" id="PF14289">
    <property type="entry name" value="DUF4369"/>
    <property type="match status" value="1"/>
</dbReference>
<keyword evidence="3" id="KW-1015">Disulfide bond</keyword>
<dbReference type="PANTHER" id="PTHR42852">
    <property type="entry name" value="THIOL:DISULFIDE INTERCHANGE PROTEIN DSBE"/>
    <property type="match status" value="1"/>
</dbReference>
<keyword evidence="4" id="KW-0676">Redox-active center</keyword>
<dbReference type="Proteomes" id="UP000192756">
    <property type="component" value="Unassembled WGS sequence"/>
</dbReference>
<feature type="signal peptide" evidence="5">
    <location>
        <begin position="1"/>
        <end position="21"/>
    </location>
</feature>
<evidence type="ECO:0000256" key="4">
    <source>
        <dbReference type="ARBA" id="ARBA00023284"/>
    </source>
</evidence>
<dbReference type="STRING" id="151894.SAMN04488524_1220"/>
<dbReference type="InterPro" id="IPR000866">
    <property type="entry name" value="AhpC/TSA"/>
</dbReference>
<dbReference type="InterPro" id="IPR036249">
    <property type="entry name" value="Thioredoxin-like_sf"/>
</dbReference>
<keyword evidence="8" id="KW-1185">Reference proteome</keyword>
<dbReference type="GO" id="GO:0017004">
    <property type="term" value="P:cytochrome complex assembly"/>
    <property type="evidence" value="ECO:0007669"/>
    <property type="project" value="UniProtKB-KW"/>
</dbReference>
<dbReference type="RefSeq" id="WP_084237480.1">
    <property type="nucleotide sequence ID" value="NZ_FWXT01000001.1"/>
</dbReference>
<dbReference type="SUPFAM" id="SSF52833">
    <property type="entry name" value="Thioredoxin-like"/>
    <property type="match status" value="1"/>
</dbReference>
<dbReference type="PROSITE" id="PS51352">
    <property type="entry name" value="THIOREDOXIN_2"/>
    <property type="match status" value="1"/>
</dbReference>
<dbReference type="InterPro" id="IPR025380">
    <property type="entry name" value="DUF4369"/>
</dbReference>
<dbReference type="Gene3D" id="3.40.30.10">
    <property type="entry name" value="Glutaredoxin"/>
    <property type="match status" value="1"/>
</dbReference>
<reference evidence="8" key="1">
    <citation type="submission" date="2017-04" db="EMBL/GenBank/DDBJ databases">
        <authorList>
            <person name="Varghese N."/>
            <person name="Submissions S."/>
        </authorList>
    </citation>
    <scope>NUCLEOTIDE SEQUENCE [LARGE SCALE GENOMIC DNA]</scope>
    <source>
        <strain evidence="8">DSM 12126</strain>
    </source>
</reference>
<dbReference type="InterPro" id="IPR013766">
    <property type="entry name" value="Thioredoxin_domain"/>
</dbReference>
<name>A0A1W2A758_9SPHI</name>
<evidence type="ECO:0000313" key="7">
    <source>
        <dbReference type="EMBL" id="SMC56514.1"/>
    </source>
</evidence>
<keyword evidence="5" id="KW-0732">Signal</keyword>
<sequence length="363" mass="40504">MKQLIKIVLSFLLLGGFSAMAQEFTLHGNIKNFSGPSVQLNITKDHMGAPEAITIPVQKGKFSYKGKALRSPYFASLAIEPQKQIQFVLYNESVSIEADANDLKSTKLSGGKQIEQYNQYRQTLGALETEIRENYTKLRSLDKESAAAVVLKEKNNALNKKSEVLATKFIEQHPGSGVSPFLLWSNRLDMATEVKLYSSLDSNLLADNSFFKFITPSMVGQRNTAVGKMVPAMKQADTLGNLVSLRDFKGKYLLIDFWASWCVPCRAANPGMVKLYNHYKSKNFTVLGISLDKNDKAKWTEAIRKDGLTWNHISDLKGWDNEISRAFGVSSIPATVLVDPNGVIIARNLSEQELETLLEEKLK</sequence>
<evidence type="ECO:0000256" key="5">
    <source>
        <dbReference type="SAM" id="SignalP"/>
    </source>
</evidence>
<comment type="subcellular location">
    <subcellularLocation>
        <location evidence="1">Cell envelope</location>
    </subcellularLocation>
</comment>
<dbReference type="AlphaFoldDB" id="A0A1W2A758"/>
<keyword evidence="2" id="KW-0201">Cytochrome c-type biogenesis</keyword>
<dbReference type="GO" id="GO:0016209">
    <property type="term" value="F:antioxidant activity"/>
    <property type="evidence" value="ECO:0007669"/>
    <property type="project" value="InterPro"/>
</dbReference>
<dbReference type="OrthoDB" id="1098640at2"/>
<protein>
    <submittedName>
        <fullName evidence="7">Peroxiredoxin</fullName>
    </submittedName>
</protein>
<dbReference type="EMBL" id="FWXT01000001">
    <property type="protein sequence ID" value="SMC56514.1"/>
    <property type="molecule type" value="Genomic_DNA"/>
</dbReference>
<evidence type="ECO:0000313" key="8">
    <source>
        <dbReference type="Proteomes" id="UP000192756"/>
    </source>
</evidence>
<evidence type="ECO:0000256" key="2">
    <source>
        <dbReference type="ARBA" id="ARBA00022748"/>
    </source>
</evidence>
<dbReference type="Pfam" id="PF00578">
    <property type="entry name" value="AhpC-TSA"/>
    <property type="match status" value="1"/>
</dbReference>
<dbReference type="InterPro" id="IPR050553">
    <property type="entry name" value="Thioredoxin_ResA/DsbE_sf"/>
</dbReference>
<dbReference type="CDD" id="cd02966">
    <property type="entry name" value="TlpA_like_family"/>
    <property type="match status" value="1"/>
</dbReference>
<dbReference type="GO" id="GO:0030313">
    <property type="term" value="C:cell envelope"/>
    <property type="evidence" value="ECO:0007669"/>
    <property type="project" value="UniProtKB-SubCell"/>
</dbReference>
<dbReference type="PANTHER" id="PTHR42852:SF6">
    <property type="entry name" value="THIOL:DISULFIDE INTERCHANGE PROTEIN DSBE"/>
    <property type="match status" value="1"/>
</dbReference>
<evidence type="ECO:0000256" key="1">
    <source>
        <dbReference type="ARBA" id="ARBA00004196"/>
    </source>
</evidence>
<dbReference type="GO" id="GO:0016491">
    <property type="term" value="F:oxidoreductase activity"/>
    <property type="evidence" value="ECO:0007669"/>
    <property type="project" value="InterPro"/>
</dbReference>
<accession>A0A1W2A758</accession>
<proteinExistence type="predicted"/>
<organism evidence="7 8">
    <name type="scientific">Pedobacter africanus</name>
    <dbReference type="NCBI Taxonomy" id="151894"/>
    <lineage>
        <taxon>Bacteria</taxon>
        <taxon>Pseudomonadati</taxon>
        <taxon>Bacteroidota</taxon>
        <taxon>Sphingobacteriia</taxon>
        <taxon>Sphingobacteriales</taxon>
        <taxon>Sphingobacteriaceae</taxon>
        <taxon>Pedobacter</taxon>
    </lineage>
</organism>
<evidence type="ECO:0000259" key="6">
    <source>
        <dbReference type="PROSITE" id="PS51352"/>
    </source>
</evidence>